<dbReference type="NCBIfam" id="NF011702">
    <property type="entry name" value="PRK15122.1"/>
    <property type="match status" value="1"/>
</dbReference>
<comment type="caution">
    <text evidence="20">The sequence shown here is derived from an EMBL/GenBank/DDBJ whole genome shotgun (WGS) entry which is preliminary data.</text>
</comment>
<evidence type="ECO:0000256" key="11">
    <source>
        <dbReference type="ARBA" id="ARBA00022840"/>
    </source>
</evidence>
<dbReference type="InterPro" id="IPR023299">
    <property type="entry name" value="ATPase_P-typ_cyto_dom_N"/>
</dbReference>
<dbReference type="NCBIfam" id="TIGR01524">
    <property type="entry name" value="ATPase-IIIB_Mg"/>
    <property type="match status" value="1"/>
</dbReference>
<dbReference type="CDD" id="cd02077">
    <property type="entry name" value="P-type_ATPase_Mg"/>
    <property type="match status" value="1"/>
</dbReference>
<comment type="function">
    <text evidence="1">Mediates magnesium influx to the cytosol.</text>
</comment>
<name>A0ABW0T0G8_9GAMM</name>
<evidence type="ECO:0000256" key="5">
    <source>
        <dbReference type="ARBA" id="ARBA00013555"/>
    </source>
</evidence>
<keyword evidence="12" id="KW-0460">Magnesium</keyword>
<dbReference type="Pfam" id="PF00122">
    <property type="entry name" value="E1-E2_ATPase"/>
    <property type="match status" value="1"/>
</dbReference>
<evidence type="ECO:0000256" key="8">
    <source>
        <dbReference type="ARBA" id="ARBA00022553"/>
    </source>
</evidence>
<dbReference type="SMART" id="SM00831">
    <property type="entry name" value="Cation_ATPase_N"/>
    <property type="match status" value="1"/>
</dbReference>
<feature type="transmembrane region" description="Helical" evidence="18">
    <location>
        <begin position="807"/>
        <end position="825"/>
    </location>
</feature>
<dbReference type="SUPFAM" id="SSF81665">
    <property type="entry name" value="Calcium ATPase, transmembrane domain M"/>
    <property type="match status" value="1"/>
</dbReference>
<dbReference type="Gene3D" id="3.40.1110.10">
    <property type="entry name" value="Calcium-transporting ATPase, cytoplasmic domain N"/>
    <property type="match status" value="1"/>
</dbReference>
<dbReference type="Gene3D" id="1.20.1110.10">
    <property type="entry name" value="Calcium-transporting ATPase, transmembrane domain"/>
    <property type="match status" value="1"/>
</dbReference>
<dbReference type="NCBIfam" id="TIGR01494">
    <property type="entry name" value="ATPase_P-type"/>
    <property type="match status" value="2"/>
</dbReference>
<evidence type="ECO:0000256" key="12">
    <source>
        <dbReference type="ARBA" id="ARBA00022842"/>
    </source>
</evidence>
<evidence type="ECO:0000256" key="2">
    <source>
        <dbReference type="ARBA" id="ARBA00004429"/>
    </source>
</evidence>
<evidence type="ECO:0000256" key="6">
    <source>
        <dbReference type="ARBA" id="ARBA00022475"/>
    </source>
</evidence>
<keyword evidence="9 18" id="KW-0812">Transmembrane</keyword>
<dbReference type="InterPro" id="IPR001757">
    <property type="entry name" value="P_typ_ATPase"/>
</dbReference>
<keyword evidence="7" id="KW-0997">Cell inner membrane</keyword>
<sequence length="902" mass="98139">MKHGFPWRRPVFANVFANTAVHPDAGDADRQSRKARLTTLAMADAAAVYQALGSAPSGLTETEAAGRLRELGLNTVSREEVRSVPVQLLQKLRNPLNILLLLMATLSVLGGNVGSAIIIAVMVVLSTSLSFLQEHRSSRAVEALRRMVHSTATVSRRVSPETPSPTQTADADILAATHEIPLEQLVPGDIVHLAAGDMVPADVRLLSARGLFVNESPLTGEAMPVEKNPRPLAMPATEAMRTDNVCFMGTNVVSGTAVAIVVHTGPRAVFGDIAQAIAGKRALTSFDRGISRFTWLMIFLISVMAPLVFLINGLTKGDWMEALLFATAVAVGLTPEMLPTEVTINLGKGALAMSRKRVIVKRLDAIQNFGAMDVLCTDKTGTLTQDLVILERHVDLEGNESEKVLDYAYLNSYYQSGLKNLLDVAVLKYTEVHSKLHASGGYHKVDEIPFDFERRRMSVVVDGPDGRTLICKGAVEEVFSVCAHGETAGRPFDLDDGHWRELRKRSTDLNEDGLRLIAVAYARADAGKTAFGPDDERDLTLLGYIAFLDPPKDSAREALARLAQHGVAVKILTGDNDVVARKICKEVGLPVSDVLLGSELAQLSLAQLEARAETCQLFARLAPLQKAMVIDALRRRGHVVGYLGDGINDGPALKAADVGVSVDTAVDIARETADIILLEKSLLILDDGVIEGRKVFANILKYIRMGASSNFGNMFSVLGASAWLPFLPMAPLQVLANNLLYDLSQTTIPTDNVDSDFLESPRRWGIDNIARFILFVGPISSIFDYVTYAVMFFVFGASTPAQASLFQTGWFVESLLSQTLIIHVIRTARKPFVESRPSLPLVATTIAICVAGIWLPYSSLGALLGFEPLPLAYWPMLIALLLCYMTLTYVMKRWFHRRFGVG</sequence>
<protein>
    <recommendedName>
        <fullName evidence="5">Magnesium-transporting ATPase, P-type 1</fullName>
        <ecNumber evidence="4">7.2.2.14</ecNumber>
    </recommendedName>
    <alternativeName>
        <fullName evidence="16">Mg(2+) transport ATPase, P-type 1</fullName>
    </alternativeName>
</protein>
<dbReference type="InterPro" id="IPR004014">
    <property type="entry name" value="ATPase_P-typ_cation-transptr_N"/>
</dbReference>
<dbReference type="Pfam" id="PF13246">
    <property type="entry name" value="Cation_ATPase"/>
    <property type="match status" value="1"/>
</dbReference>
<dbReference type="Gene3D" id="3.40.50.1000">
    <property type="entry name" value="HAD superfamily/HAD-like"/>
    <property type="match status" value="1"/>
</dbReference>
<evidence type="ECO:0000256" key="7">
    <source>
        <dbReference type="ARBA" id="ARBA00022519"/>
    </source>
</evidence>
<evidence type="ECO:0000256" key="3">
    <source>
        <dbReference type="ARBA" id="ARBA00008746"/>
    </source>
</evidence>
<evidence type="ECO:0000256" key="1">
    <source>
        <dbReference type="ARBA" id="ARBA00003954"/>
    </source>
</evidence>
<dbReference type="InterPro" id="IPR006415">
    <property type="entry name" value="P-type_ATPase_IIIB"/>
</dbReference>
<evidence type="ECO:0000313" key="20">
    <source>
        <dbReference type="EMBL" id="MFC5582752.1"/>
    </source>
</evidence>
<dbReference type="RefSeq" id="WP_377329136.1">
    <property type="nucleotide sequence ID" value="NZ_JBHSNG010000023.1"/>
</dbReference>
<dbReference type="InterPro" id="IPR006068">
    <property type="entry name" value="ATPase_P-typ_cation-transptr_C"/>
</dbReference>
<comment type="subcellular location">
    <subcellularLocation>
        <location evidence="2">Cell inner membrane</location>
        <topology evidence="2">Multi-pass membrane protein</topology>
    </subcellularLocation>
</comment>
<feature type="transmembrane region" description="Helical" evidence="18">
    <location>
        <begin position="293"/>
        <end position="311"/>
    </location>
</feature>
<dbReference type="Pfam" id="PF00690">
    <property type="entry name" value="Cation_ATPase_N"/>
    <property type="match status" value="1"/>
</dbReference>
<evidence type="ECO:0000256" key="18">
    <source>
        <dbReference type="SAM" id="Phobius"/>
    </source>
</evidence>
<dbReference type="PANTHER" id="PTHR42861">
    <property type="entry name" value="CALCIUM-TRANSPORTING ATPASE"/>
    <property type="match status" value="1"/>
</dbReference>
<dbReference type="SFLD" id="SFLDS00003">
    <property type="entry name" value="Haloacid_Dehalogenase"/>
    <property type="match status" value="1"/>
</dbReference>
<feature type="transmembrane region" description="Helical" evidence="18">
    <location>
        <begin position="772"/>
        <end position="795"/>
    </location>
</feature>
<keyword evidence="8" id="KW-0597">Phosphoprotein</keyword>
<evidence type="ECO:0000256" key="13">
    <source>
        <dbReference type="ARBA" id="ARBA00022967"/>
    </source>
</evidence>
<proteinExistence type="inferred from homology"/>
<evidence type="ECO:0000256" key="10">
    <source>
        <dbReference type="ARBA" id="ARBA00022741"/>
    </source>
</evidence>
<feature type="transmembrane region" description="Helical" evidence="18">
    <location>
        <begin position="323"/>
        <end position="347"/>
    </location>
</feature>
<dbReference type="InterPro" id="IPR023214">
    <property type="entry name" value="HAD_sf"/>
</dbReference>
<comment type="catalytic activity">
    <reaction evidence="17">
        <text>Mg(2+)(out) + ATP + H2O = Mg(2+)(in) + ADP + phosphate + H(+)</text>
        <dbReference type="Rhea" id="RHEA:10260"/>
        <dbReference type="ChEBI" id="CHEBI:15377"/>
        <dbReference type="ChEBI" id="CHEBI:15378"/>
        <dbReference type="ChEBI" id="CHEBI:18420"/>
        <dbReference type="ChEBI" id="CHEBI:30616"/>
        <dbReference type="ChEBI" id="CHEBI:43474"/>
        <dbReference type="ChEBI" id="CHEBI:456216"/>
        <dbReference type="EC" id="7.2.2.14"/>
    </reaction>
</comment>
<gene>
    <name evidence="20" type="primary">mgtA</name>
    <name evidence="20" type="ORF">ACFPPB_16650</name>
</gene>
<comment type="similarity">
    <text evidence="3">Belongs to the cation transport ATPase (P-type) (TC 3.A.3) family. Type IIIB subfamily.</text>
</comment>
<evidence type="ECO:0000313" key="21">
    <source>
        <dbReference type="Proteomes" id="UP001596111"/>
    </source>
</evidence>
<accession>A0ABW0T0G8</accession>
<dbReference type="EC" id="7.2.2.14" evidence="4"/>
<keyword evidence="13" id="KW-1278">Translocase</keyword>
<evidence type="ECO:0000256" key="14">
    <source>
        <dbReference type="ARBA" id="ARBA00022989"/>
    </source>
</evidence>
<feature type="transmembrane region" description="Helical" evidence="18">
    <location>
        <begin position="872"/>
        <end position="890"/>
    </location>
</feature>
<feature type="transmembrane region" description="Helical" evidence="18">
    <location>
        <begin position="837"/>
        <end position="857"/>
    </location>
</feature>
<dbReference type="Pfam" id="PF00689">
    <property type="entry name" value="Cation_ATPase_C"/>
    <property type="match status" value="1"/>
</dbReference>
<organism evidence="20 21">
    <name type="scientific">Rhodanobacter terrae</name>
    <dbReference type="NCBI Taxonomy" id="418647"/>
    <lineage>
        <taxon>Bacteria</taxon>
        <taxon>Pseudomonadati</taxon>
        <taxon>Pseudomonadota</taxon>
        <taxon>Gammaproteobacteria</taxon>
        <taxon>Lysobacterales</taxon>
        <taxon>Rhodanobacteraceae</taxon>
        <taxon>Rhodanobacter</taxon>
    </lineage>
</organism>
<dbReference type="InterPro" id="IPR018303">
    <property type="entry name" value="ATPase_P-typ_P_site"/>
</dbReference>
<keyword evidence="11" id="KW-0067">ATP-binding</keyword>
<dbReference type="SUPFAM" id="SSF81653">
    <property type="entry name" value="Calcium ATPase, transduction domain A"/>
    <property type="match status" value="1"/>
</dbReference>
<keyword evidence="21" id="KW-1185">Reference proteome</keyword>
<dbReference type="InterPro" id="IPR036412">
    <property type="entry name" value="HAD-like_sf"/>
</dbReference>
<dbReference type="SFLD" id="SFLDF00027">
    <property type="entry name" value="p-type_atpase"/>
    <property type="match status" value="1"/>
</dbReference>
<dbReference type="Proteomes" id="UP001596111">
    <property type="component" value="Unassembled WGS sequence"/>
</dbReference>
<evidence type="ECO:0000256" key="9">
    <source>
        <dbReference type="ARBA" id="ARBA00022692"/>
    </source>
</evidence>
<evidence type="ECO:0000256" key="16">
    <source>
        <dbReference type="ARBA" id="ARBA00029806"/>
    </source>
</evidence>
<dbReference type="EMBL" id="JBHSNG010000023">
    <property type="protein sequence ID" value="MFC5582752.1"/>
    <property type="molecule type" value="Genomic_DNA"/>
</dbReference>
<dbReference type="PRINTS" id="PR01836">
    <property type="entry name" value="MGATPASE"/>
</dbReference>
<dbReference type="SFLD" id="SFLDG00002">
    <property type="entry name" value="C1.7:_P-type_atpase_like"/>
    <property type="match status" value="1"/>
</dbReference>
<dbReference type="SUPFAM" id="SSF81660">
    <property type="entry name" value="Metal cation-transporting ATPase, ATP-binding domain N"/>
    <property type="match status" value="1"/>
</dbReference>
<dbReference type="InterPro" id="IPR023298">
    <property type="entry name" value="ATPase_P-typ_TM_dom_sf"/>
</dbReference>
<dbReference type="Gene3D" id="2.70.150.10">
    <property type="entry name" value="Calcium-transporting ATPase, cytoplasmic transduction domain A"/>
    <property type="match status" value="1"/>
</dbReference>
<dbReference type="InterPro" id="IPR044492">
    <property type="entry name" value="P_typ_ATPase_HD_dom"/>
</dbReference>
<evidence type="ECO:0000259" key="19">
    <source>
        <dbReference type="SMART" id="SM00831"/>
    </source>
</evidence>
<feature type="transmembrane region" description="Helical" evidence="18">
    <location>
        <begin position="98"/>
        <end position="125"/>
    </location>
</feature>
<reference evidence="21" key="1">
    <citation type="journal article" date="2019" name="Int. J. Syst. Evol. Microbiol.">
        <title>The Global Catalogue of Microorganisms (GCM) 10K type strain sequencing project: providing services to taxonomists for standard genome sequencing and annotation.</title>
        <authorList>
            <consortium name="The Broad Institute Genomics Platform"/>
            <consortium name="The Broad Institute Genome Sequencing Center for Infectious Disease"/>
            <person name="Wu L."/>
            <person name="Ma J."/>
        </authorList>
    </citation>
    <scope>NUCLEOTIDE SEQUENCE [LARGE SCALE GENOMIC DNA]</scope>
    <source>
        <strain evidence="21">CGMCC 1.13587</strain>
    </source>
</reference>
<keyword evidence="15 18" id="KW-0472">Membrane</keyword>
<dbReference type="InterPro" id="IPR059000">
    <property type="entry name" value="ATPase_P-type_domA"/>
</dbReference>
<keyword evidence="14 18" id="KW-1133">Transmembrane helix</keyword>
<evidence type="ECO:0000256" key="15">
    <source>
        <dbReference type="ARBA" id="ARBA00023136"/>
    </source>
</evidence>
<dbReference type="InterPro" id="IPR008250">
    <property type="entry name" value="ATPase_P-typ_transduc_dom_A_sf"/>
</dbReference>
<evidence type="ECO:0000256" key="4">
    <source>
        <dbReference type="ARBA" id="ARBA00012786"/>
    </source>
</evidence>
<keyword evidence="10" id="KW-0547">Nucleotide-binding</keyword>
<dbReference type="SUPFAM" id="SSF56784">
    <property type="entry name" value="HAD-like"/>
    <property type="match status" value="1"/>
</dbReference>
<keyword evidence="6" id="KW-1003">Cell membrane</keyword>
<evidence type="ECO:0000256" key="17">
    <source>
        <dbReference type="ARBA" id="ARBA00047295"/>
    </source>
</evidence>
<dbReference type="PROSITE" id="PS00154">
    <property type="entry name" value="ATPASE_E1_E2"/>
    <property type="match status" value="1"/>
</dbReference>
<feature type="domain" description="Cation-transporting P-type ATPase N-terminal" evidence="19">
    <location>
        <begin position="39"/>
        <end position="112"/>
    </location>
</feature>